<dbReference type="AlphaFoldDB" id="A0A1H0CRH7"/>
<dbReference type="InterPro" id="IPR007183">
    <property type="entry name" value="UPF0280"/>
</dbReference>
<protein>
    <submittedName>
        <fullName evidence="1">Uncharacterized protein</fullName>
    </submittedName>
</protein>
<evidence type="ECO:0000313" key="1">
    <source>
        <dbReference type="EMBL" id="SDN60478.1"/>
    </source>
</evidence>
<dbReference type="OrthoDB" id="9787842at2"/>
<dbReference type="Proteomes" id="UP000199602">
    <property type="component" value="Unassembled WGS sequence"/>
</dbReference>
<organism evidence="1 2">
    <name type="scientific">Desulfonauticus submarinus</name>
    <dbReference type="NCBI Taxonomy" id="206665"/>
    <lineage>
        <taxon>Bacteria</taxon>
        <taxon>Pseudomonadati</taxon>
        <taxon>Thermodesulfobacteriota</taxon>
        <taxon>Desulfovibrionia</taxon>
        <taxon>Desulfovibrionales</taxon>
        <taxon>Desulfonauticaceae</taxon>
        <taxon>Desulfonauticus</taxon>
    </lineage>
</organism>
<evidence type="ECO:0000313" key="2">
    <source>
        <dbReference type="Proteomes" id="UP000199602"/>
    </source>
</evidence>
<dbReference type="Gene3D" id="3.10.520.10">
    <property type="entry name" value="ApbE-like domains"/>
    <property type="match status" value="1"/>
</dbReference>
<reference evidence="1 2" key="1">
    <citation type="submission" date="2016-10" db="EMBL/GenBank/DDBJ databases">
        <authorList>
            <person name="de Groot N.N."/>
        </authorList>
    </citation>
    <scope>NUCLEOTIDE SEQUENCE [LARGE SCALE GENOMIC DNA]</scope>
    <source>
        <strain evidence="1 2">DSM 15269</strain>
    </source>
</reference>
<accession>A0A1H0CRH7</accession>
<name>A0A1H0CRH7_9BACT</name>
<dbReference type="NCBIfam" id="NF003323">
    <property type="entry name" value="PRK04334.1-3"/>
    <property type="match status" value="1"/>
</dbReference>
<proteinExistence type="predicted"/>
<dbReference type="SUPFAM" id="SSF143631">
    <property type="entry name" value="ApbE-like"/>
    <property type="match status" value="1"/>
</dbReference>
<dbReference type="PIRSF" id="PIRSF006421">
    <property type="entry name" value="UCP006421"/>
    <property type="match status" value="1"/>
</dbReference>
<dbReference type="EMBL" id="FNIN01000003">
    <property type="protein sequence ID" value="SDN60478.1"/>
    <property type="molecule type" value="Genomic_DNA"/>
</dbReference>
<dbReference type="STRING" id="206665.SAMN04488516_103158"/>
<dbReference type="InterPro" id="IPR003374">
    <property type="entry name" value="ApbE-like_sf"/>
</dbReference>
<keyword evidence="2" id="KW-1185">Reference proteome</keyword>
<sequence>MNRYLSPIRNYRKHIKTKNELCFQVILEETDLFIVAEKKLELPILEYVSYLRKQIKTYIELHPEFLTSLIPLPLDSKAPLIVQNMLIAAQKFQVGPMAAVAGAIAEQVATKFVAHSPNLIVENGGDIYIYSQKSRTIGLLAHPNQNISLGLKLDASQFPCALCTSSGKIGHSLNFGQGDIVVVMAKSGADADAAATALSNLLKTKKDISPILKKAQELSPLGVKGLFLQLDETIGAWGELELITF</sequence>
<dbReference type="RefSeq" id="WP_092064410.1">
    <property type="nucleotide sequence ID" value="NZ_FNIN01000003.1"/>
</dbReference>
<gene>
    <name evidence="1" type="ORF">SAMN04488516_103158</name>
</gene>